<keyword evidence="2" id="KW-1185">Reference proteome</keyword>
<dbReference type="PANTHER" id="PTHR13650:SF0">
    <property type="entry name" value="SPATACSIN"/>
    <property type="match status" value="1"/>
</dbReference>
<evidence type="ECO:0000259" key="1">
    <source>
        <dbReference type="Pfam" id="PF14649"/>
    </source>
</evidence>
<dbReference type="GO" id="GO:0030424">
    <property type="term" value="C:axon"/>
    <property type="evidence" value="ECO:0007669"/>
    <property type="project" value="TreeGrafter"/>
</dbReference>
<dbReference type="GO" id="GO:0048489">
    <property type="term" value="P:synaptic vesicle transport"/>
    <property type="evidence" value="ECO:0007669"/>
    <property type="project" value="TreeGrafter"/>
</dbReference>
<dbReference type="KEGG" id="nss:113423309"/>
<dbReference type="InterPro" id="IPR028103">
    <property type="entry name" value="Spatacsin"/>
</dbReference>
<dbReference type="GO" id="GO:0007268">
    <property type="term" value="P:chemical synaptic transmission"/>
    <property type="evidence" value="ECO:0007669"/>
    <property type="project" value="TreeGrafter"/>
</dbReference>
<dbReference type="GO" id="GO:0008088">
    <property type="term" value="P:axo-dendritic transport"/>
    <property type="evidence" value="ECO:0007669"/>
    <property type="project" value="TreeGrafter"/>
</dbReference>
<proteinExistence type="predicted"/>
<feature type="domain" description="Spatacsin C-terminal" evidence="1">
    <location>
        <begin position="1"/>
        <end position="256"/>
    </location>
</feature>
<dbReference type="GO" id="GO:0005737">
    <property type="term" value="C:cytoplasm"/>
    <property type="evidence" value="ECO:0007669"/>
    <property type="project" value="TreeGrafter"/>
</dbReference>
<organism evidence="2 3">
    <name type="scientific">Notechis scutatus</name>
    <name type="common">mainland tiger snake</name>
    <dbReference type="NCBI Taxonomy" id="8663"/>
    <lineage>
        <taxon>Eukaryota</taxon>
        <taxon>Metazoa</taxon>
        <taxon>Chordata</taxon>
        <taxon>Craniata</taxon>
        <taxon>Vertebrata</taxon>
        <taxon>Euteleostomi</taxon>
        <taxon>Lepidosauria</taxon>
        <taxon>Squamata</taxon>
        <taxon>Bifurcata</taxon>
        <taxon>Unidentata</taxon>
        <taxon>Episquamata</taxon>
        <taxon>Toxicofera</taxon>
        <taxon>Serpentes</taxon>
        <taxon>Colubroidea</taxon>
        <taxon>Elapidae</taxon>
        <taxon>Hydrophiinae</taxon>
        <taxon>Notechis</taxon>
    </lineage>
</organism>
<evidence type="ECO:0000313" key="3">
    <source>
        <dbReference type="RefSeq" id="XP_026540416.1"/>
    </source>
</evidence>
<dbReference type="AlphaFoldDB" id="A0A6J1VB21"/>
<dbReference type="Pfam" id="PF14649">
    <property type="entry name" value="Spatacsin_C"/>
    <property type="match status" value="1"/>
</dbReference>
<dbReference type="GO" id="GO:0007409">
    <property type="term" value="P:axonogenesis"/>
    <property type="evidence" value="ECO:0007669"/>
    <property type="project" value="TreeGrafter"/>
</dbReference>
<protein>
    <submittedName>
        <fullName evidence="3">Spatacsin</fullName>
    </submittedName>
</protein>
<dbReference type="InterPro" id="IPR028107">
    <property type="entry name" value="Spatacsin_C_dom"/>
</dbReference>
<dbReference type="GO" id="GO:0030425">
    <property type="term" value="C:dendrite"/>
    <property type="evidence" value="ECO:0007669"/>
    <property type="project" value="TreeGrafter"/>
</dbReference>
<name>A0A6J1VB21_9SAUR</name>
<evidence type="ECO:0000313" key="2">
    <source>
        <dbReference type="Proteomes" id="UP000504612"/>
    </source>
</evidence>
<gene>
    <name evidence="3" type="primary">SPG11</name>
</gene>
<dbReference type="Proteomes" id="UP000504612">
    <property type="component" value="Unplaced"/>
</dbReference>
<dbReference type="GeneID" id="113423309"/>
<accession>A0A6J1VB21</accession>
<dbReference type="RefSeq" id="XP_026540416.1">
    <property type="nucleotide sequence ID" value="XM_026684631.1"/>
</dbReference>
<sequence length="312" mass="36242">MEGITRVLQAARLLTDEHLAPREEYGLVVRLLTGIGRYNEMTYIFDLLHEKHYFEVLMRKKLDPNGTLKTALLDYIKRCRPGDSEKHNMIALCFSMCREIGENHEAAAKVQLRLIESQPWEENLQDLPSLKKLLMKALTLFLDAAESYSKDFCVCQSLRCKRFTRLITLQLHFLTTPHKTKLINLSRKSLLPCILALPRFYQAAVVAEAYDFTPDWSEVLYQQVVLKGDFNYLEEYKQHGLLRTGTFEEIAHKFKQNAASESVVRNLKQLLTYCEDIYVYYKLAYDNQFYDVVNMLLNDAQTGCCLNDLLAN</sequence>
<dbReference type="GO" id="GO:0045202">
    <property type="term" value="C:synapse"/>
    <property type="evidence" value="ECO:0007669"/>
    <property type="project" value="TreeGrafter"/>
</dbReference>
<reference evidence="3" key="1">
    <citation type="submission" date="2025-08" db="UniProtKB">
        <authorList>
            <consortium name="RefSeq"/>
        </authorList>
    </citation>
    <scope>IDENTIFICATION</scope>
</reference>
<dbReference type="PANTHER" id="PTHR13650">
    <property type="entry name" value="SPATACSIN"/>
    <property type="match status" value="1"/>
</dbReference>
<dbReference type="CTD" id="80208"/>